<name>A0A391NVZ2_9EUKA</name>
<organism evidence="1 2">
    <name type="scientific">Kipferlia bialata</name>
    <dbReference type="NCBI Taxonomy" id="797122"/>
    <lineage>
        <taxon>Eukaryota</taxon>
        <taxon>Metamonada</taxon>
        <taxon>Carpediemonas-like organisms</taxon>
        <taxon>Kipferlia</taxon>
    </lineage>
</organism>
<protein>
    <submittedName>
        <fullName evidence="1">Uncharacterized protein</fullName>
    </submittedName>
</protein>
<keyword evidence="2" id="KW-1185">Reference proteome</keyword>
<feature type="non-terminal residue" evidence="1">
    <location>
        <position position="87"/>
    </location>
</feature>
<accession>A0A391NVZ2</accession>
<dbReference type="Proteomes" id="UP000265618">
    <property type="component" value="Unassembled WGS sequence"/>
</dbReference>
<evidence type="ECO:0000313" key="2">
    <source>
        <dbReference type="Proteomes" id="UP000265618"/>
    </source>
</evidence>
<dbReference type="EMBL" id="BDIP01003232">
    <property type="protein sequence ID" value="GCA63358.1"/>
    <property type="molecule type" value="Genomic_DNA"/>
</dbReference>
<sequence length="87" mass="9633">MSTGSKESLSSAAWSDVYQEARQVGAQRLPPAETQACLKRVCYHLYRGATPSEAESRDLFFSLSKILPHNHPANRYLALAALRALID</sequence>
<gene>
    <name evidence="1" type="ORF">KIPB_009480</name>
</gene>
<dbReference type="Gene3D" id="1.25.10.10">
    <property type="entry name" value="Leucine-rich Repeat Variant"/>
    <property type="match status" value="1"/>
</dbReference>
<evidence type="ECO:0000313" key="1">
    <source>
        <dbReference type="EMBL" id="GCA63358.1"/>
    </source>
</evidence>
<dbReference type="InterPro" id="IPR011989">
    <property type="entry name" value="ARM-like"/>
</dbReference>
<proteinExistence type="predicted"/>
<dbReference type="AlphaFoldDB" id="A0A391NVZ2"/>
<reference evidence="1 2" key="1">
    <citation type="journal article" date="2018" name="PLoS ONE">
        <title>The draft genome of Kipferlia bialata reveals reductive genome evolution in fornicate parasites.</title>
        <authorList>
            <person name="Tanifuji G."/>
            <person name="Takabayashi S."/>
            <person name="Kume K."/>
            <person name="Takagi M."/>
            <person name="Nakayama T."/>
            <person name="Kamikawa R."/>
            <person name="Inagaki Y."/>
            <person name="Hashimoto T."/>
        </authorList>
    </citation>
    <scope>NUCLEOTIDE SEQUENCE [LARGE SCALE GENOMIC DNA]</scope>
    <source>
        <strain evidence="1">NY0173</strain>
    </source>
</reference>
<comment type="caution">
    <text evidence="1">The sequence shown here is derived from an EMBL/GenBank/DDBJ whole genome shotgun (WGS) entry which is preliminary data.</text>
</comment>